<evidence type="ECO:0000256" key="2">
    <source>
        <dbReference type="ARBA" id="ARBA00022723"/>
    </source>
</evidence>
<gene>
    <name evidence="5" type="ORF">J2Z76_002123</name>
</gene>
<accession>A0ABS4GEX7</accession>
<evidence type="ECO:0000259" key="4">
    <source>
        <dbReference type="Pfam" id="PF03328"/>
    </source>
</evidence>
<evidence type="ECO:0000256" key="3">
    <source>
        <dbReference type="ARBA" id="ARBA00023239"/>
    </source>
</evidence>
<evidence type="ECO:0000256" key="1">
    <source>
        <dbReference type="ARBA" id="ARBA00005568"/>
    </source>
</evidence>
<name>A0ABS4GEX7_9FIRM</name>
<dbReference type="InterPro" id="IPR050251">
    <property type="entry name" value="HpcH-HpaI_aldolase"/>
</dbReference>
<feature type="domain" description="HpcH/HpaI aldolase/citrate lyase" evidence="4">
    <location>
        <begin position="27"/>
        <end position="238"/>
    </location>
</feature>
<keyword evidence="3" id="KW-0456">Lyase</keyword>
<dbReference type="PROSITE" id="PS51257">
    <property type="entry name" value="PROKAR_LIPOPROTEIN"/>
    <property type="match status" value="1"/>
</dbReference>
<comment type="caution">
    <text evidence="5">The sequence shown here is derived from an EMBL/GenBank/DDBJ whole genome shotgun (WGS) entry which is preliminary data.</text>
</comment>
<dbReference type="InterPro" id="IPR005000">
    <property type="entry name" value="Aldolase/citrate-lyase_domain"/>
</dbReference>
<protein>
    <submittedName>
        <fullName evidence="5">2-keto-3-deoxy-L-rhamnonate aldolase RhmA</fullName>
    </submittedName>
</protein>
<reference evidence="5 6" key="1">
    <citation type="submission" date="2021-03" db="EMBL/GenBank/DDBJ databases">
        <title>Genomic Encyclopedia of Type Strains, Phase IV (KMG-IV): sequencing the most valuable type-strain genomes for metagenomic binning, comparative biology and taxonomic classification.</title>
        <authorList>
            <person name="Goeker M."/>
        </authorList>
    </citation>
    <scope>NUCLEOTIDE SEQUENCE [LARGE SCALE GENOMIC DNA]</scope>
    <source>
        <strain evidence="5 6">DSM 24004</strain>
    </source>
</reference>
<evidence type="ECO:0000313" key="6">
    <source>
        <dbReference type="Proteomes" id="UP001519342"/>
    </source>
</evidence>
<dbReference type="PANTHER" id="PTHR30502">
    <property type="entry name" value="2-KETO-3-DEOXY-L-RHAMNONATE ALDOLASE"/>
    <property type="match status" value="1"/>
</dbReference>
<dbReference type="InterPro" id="IPR015813">
    <property type="entry name" value="Pyrv/PenolPyrv_kinase-like_dom"/>
</dbReference>
<dbReference type="RefSeq" id="WP_209511996.1">
    <property type="nucleotide sequence ID" value="NZ_JAGGKS010000006.1"/>
</dbReference>
<dbReference type="EMBL" id="JAGGKS010000006">
    <property type="protein sequence ID" value="MBP1926258.1"/>
    <property type="molecule type" value="Genomic_DNA"/>
</dbReference>
<evidence type="ECO:0000313" key="5">
    <source>
        <dbReference type="EMBL" id="MBP1926258.1"/>
    </source>
</evidence>
<dbReference type="InterPro" id="IPR040442">
    <property type="entry name" value="Pyrv_kinase-like_dom_sf"/>
</dbReference>
<comment type="similarity">
    <text evidence="1">Belongs to the HpcH/HpaI aldolase family.</text>
</comment>
<proteinExistence type="inferred from homology"/>
<dbReference type="Gene3D" id="3.20.20.60">
    <property type="entry name" value="Phosphoenolpyruvate-binding domains"/>
    <property type="match status" value="1"/>
</dbReference>
<dbReference type="Pfam" id="PF03328">
    <property type="entry name" value="HpcH_HpaI"/>
    <property type="match status" value="1"/>
</dbReference>
<organism evidence="5 6">
    <name type="scientific">Sedimentibacter acidaminivorans</name>
    <dbReference type="NCBI Taxonomy" id="913099"/>
    <lineage>
        <taxon>Bacteria</taxon>
        <taxon>Bacillati</taxon>
        <taxon>Bacillota</taxon>
        <taxon>Tissierellia</taxon>
        <taxon>Sedimentibacter</taxon>
    </lineage>
</organism>
<dbReference type="SUPFAM" id="SSF51621">
    <property type="entry name" value="Phosphoenolpyruvate/pyruvate domain"/>
    <property type="match status" value="1"/>
</dbReference>
<keyword evidence="6" id="KW-1185">Reference proteome</keyword>
<keyword evidence="2" id="KW-0479">Metal-binding</keyword>
<sequence length="254" mass="27741">MKNVLKESLKQGKPVFGTMITTGCVDIAEVISYTGVDFIMIDCEHGSIGIETAGRMTSLIKNINVTPFIRVAINEMSPVQSSLNTGIHGIMIPNVNTKEDAMKAVGFCKYPPVGNRGVGPNRAVLYGTGADEFSDYYSTANDEILVIAQIEHHVAVKNIDDILSVQGIDIAFIGQRDLCMSMGIPGQINHPDIEKSCLEVIESCKKHNVIPGIVTKHGSIEKHLNMGFKFLQCGTDSLFLYNGLNEVVNEFKSY</sequence>
<dbReference type="Proteomes" id="UP001519342">
    <property type="component" value="Unassembled WGS sequence"/>
</dbReference>
<dbReference type="PANTHER" id="PTHR30502:SF0">
    <property type="entry name" value="PHOSPHOENOLPYRUVATE CARBOXYLASE FAMILY PROTEIN"/>
    <property type="match status" value="1"/>
</dbReference>